<dbReference type="PIRSF" id="PIRSF015604">
    <property type="entry name" value="Odorant/phero_bd"/>
    <property type="match status" value="1"/>
</dbReference>
<evidence type="ECO:0000256" key="1">
    <source>
        <dbReference type="ARBA" id="ARBA00008098"/>
    </source>
</evidence>
<comment type="similarity">
    <text evidence="1">Belongs to the PBP/GOBP family.</text>
</comment>
<sequence length="165" mass="18574">MEVKRCLLVGLITVSCCAFVVDSSQETLKKITSSFMKVLEVCKEELGISENLLAGLYHFWKEEYELVSKEVGCAILCMSHKLNLLDESGKLHHGNAQEFAEQHGAADSTAKQLVSMIHSCEENQEALEDQCLRALEVAKCFRTRIHELDWTPKMDVLVTEVLTDI</sequence>
<feature type="signal peptide" evidence="5">
    <location>
        <begin position="1"/>
        <end position="18"/>
    </location>
</feature>
<reference evidence="6" key="1">
    <citation type="journal article" date="2018" name="Pest Manag. Sci.">
        <title>Molecular characterization and functional analysis of pheromone binding proteins and general odorant binding proteins from Carposina sasakii Matsumura (Lepidoptera: Carposinidae).</title>
        <authorList>
            <person name="Tian Z."/>
            <person name="Qiu G."/>
            <person name="Li Y."/>
            <person name="Zhang H."/>
            <person name="Yan W."/>
            <person name="Yue Q."/>
            <person name="Sun L."/>
        </authorList>
    </citation>
    <scope>NUCLEOTIDE SEQUENCE</scope>
</reference>
<keyword evidence="2" id="KW-0813">Transport</keyword>
<dbReference type="PROSITE" id="PS51257">
    <property type="entry name" value="PROKAR_LIPOPROTEIN"/>
    <property type="match status" value="1"/>
</dbReference>
<feature type="chain" id="PRO_5015946135" evidence="5">
    <location>
        <begin position="19"/>
        <end position="165"/>
    </location>
</feature>
<dbReference type="Gene3D" id="1.10.238.20">
    <property type="entry name" value="Pheromone/general odorant binding protein domain"/>
    <property type="match status" value="1"/>
</dbReference>
<feature type="disulfide bond" evidence="4">
    <location>
        <begin position="42"/>
        <end position="77"/>
    </location>
</feature>
<dbReference type="GO" id="GO:0005549">
    <property type="term" value="F:odorant binding"/>
    <property type="evidence" value="ECO:0007669"/>
    <property type="project" value="InterPro"/>
</dbReference>
<dbReference type="PANTHER" id="PTHR11857">
    <property type="entry name" value="ODORANT BINDING PROTEIN-RELATED"/>
    <property type="match status" value="1"/>
</dbReference>
<keyword evidence="3 5" id="KW-0732">Signal</keyword>
<feature type="disulfide bond" evidence="4">
    <location>
        <begin position="120"/>
        <end position="140"/>
    </location>
</feature>
<dbReference type="CDD" id="cd23992">
    <property type="entry name" value="PBP_GOBP"/>
    <property type="match status" value="1"/>
</dbReference>
<proteinExistence type="evidence at transcript level"/>
<feature type="disulfide bond" evidence="4">
    <location>
        <begin position="73"/>
        <end position="131"/>
    </location>
</feature>
<dbReference type="InterPro" id="IPR006170">
    <property type="entry name" value="PBP/GOBP"/>
</dbReference>
<dbReference type="PRINTS" id="PR00484">
    <property type="entry name" value="PBPGOBP"/>
</dbReference>
<evidence type="ECO:0000313" key="6">
    <source>
        <dbReference type="EMBL" id="AWT50453.1"/>
    </source>
</evidence>
<dbReference type="SMART" id="SM00708">
    <property type="entry name" value="PhBP"/>
    <property type="match status" value="1"/>
</dbReference>
<dbReference type="GO" id="GO:0007608">
    <property type="term" value="P:sensory perception of smell"/>
    <property type="evidence" value="ECO:0007669"/>
    <property type="project" value="TreeGrafter"/>
</dbReference>
<protein>
    <submittedName>
        <fullName evidence="6">Pheromone-binding protein 3</fullName>
    </submittedName>
</protein>
<dbReference type="EMBL" id="MG256558">
    <property type="protein sequence ID" value="AWT50453.1"/>
    <property type="molecule type" value="mRNA"/>
</dbReference>
<organism evidence="6">
    <name type="scientific">Carposina sasakii</name>
    <name type="common">Peach fruit moth</name>
    <name type="synonym">Carposina niponensis</name>
    <dbReference type="NCBI Taxonomy" id="252295"/>
    <lineage>
        <taxon>Eukaryota</taxon>
        <taxon>Metazoa</taxon>
        <taxon>Ecdysozoa</taxon>
        <taxon>Arthropoda</taxon>
        <taxon>Hexapoda</taxon>
        <taxon>Insecta</taxon>
        <taxon>Pterygota</taxon>
        <taxon>Neoptera</taxon>
        <taxon>Endopterygota</taxon>
        <taxon>Lepidoptera</taxon>
        <taxon>Glossata</taxon>
        <taxon>Ditrysia</taxon>
        <taxon>Copromorphoidea</taxon>
        <taxon>Carposinidae</taxon>
        <taxon>Carposina</taxon>
    </lineage>
</organism>
<dbReference type="Pfam" id="PF01395">
    <property type="entry name" value="PBP_GOBP"/>
    <property type="match status" value="1"/>
</dbReference>
<dbReference type="GO" id="GO:0005615">
    <property type="term" value="C:extracellular space"/>
    <property type="evidence" value="ECO:0007669"/>
    <property type="project" value="TreeGrafter"/>
</dbReference>
<dbReference type="AlphaFoldDB" id="A0A2U9PG11"/>
<keyword evidence="4" id="KW-1015">Disulfide bond</keyword>
<name>A0A2U9PG11_CARSA</name>
<accession>A0A2U9PG11</accession>
<dbReference type="SUPFAM" id="SSF47565">
    <property type="entry name" value="Insect pheromone/odorant-binding proteins"/>
    <property type="match status" value="1"/>
</dbReference>
<dbReference type="InterPro" id="IPR036728">
    <property type="entry name" value="PBP_GOBP_sf"/>
</dbReference>
<evidence type="ECO:0000256" key="4">
    <source>
        <dbReference type="PIRSR" id="PIRSR015604-1"/>
    </source>
</evidence>
<evidence type="ECO:0000256" key="2">
    <source>
        <dbReference type="ARBA" id="ARBA00022448"/>
    </source>
</evidence>
<evidence type="ECO:0000256" key="3">
    <source>
        <dbReference type="ARBA" id="ARBA00022729"/>
    </source>
</evidence>
<evidence type="ECO:0000256" key="5">
    <source>
        <dbReference type="SAM" id="SignalP"/>
    </source>
</evidence>
<dbReference type="InterPro" id="IPR006072">
    <property type="entry name" value="Odorant/phero-bd_Lep"/>
</dbReference>